<reference evidence="1 2" key="1">
    <citation type="submission" date="2017-11" db="EMBL/GenBank/DDBJ databases">
        <title>Genome sequence of Pantoea cypripedii NE1.</title>
        <authorList>
            <person name="Nascimento F.X."/>
        </authorList>
    </citation>
    <scope>NUCLEOTIDE SEQUENCE [LARGE SCALE GENOMIC DNA]</scope>
    <source>
        <strain evidence="1 2">NE1</strain>
    </source>
</reference>
<evidence type="ECO:0000313" key="2">
    <source>
        <dbReference type="Proteomes" id="UP000502005"/>
    </source>
</evidence>
<gene>
    <name evidence="1" type="ORF">CUN67_12805</name>
</gene>
<sequence length="131" mass="14290">MVCIMLGLSFGLSGCSVYMASQQPDKKDVSLFKRGTPRSVLLGEFGYPIAQTEHDGKKWDIWRFRQGYSDGVKTGRAIGHATMDVLTLGIWEAAGTPIETAADGNMVSYEIAYDDHGNVSDVILLSKKDGK</sequence>
<dbReference type="EMBL" id="CP024768">
    <property type="protein sequence ID" value="QGY31312.1"/>
    <property type="molecule type" value="Genomic_DNA"/>
</dbReference>
<proteinExistence type="predicted"/>
<name>A0A6B9G363_PANCY</name>
<dbReference type="Proteomes" id="UP000502005">
    <property type="component" value="Chromosome"/>
</dbReference>
<organism evidence="1 2">
    <name type="scientific">Pantoea cypripedii</name>
    <name type="common">Pectobacterium cypripedii</name>
    <name type="synonym">Erwinia cypripedii</name>
    <dbReference type="NCBI Taxonomy" id="55209"/>
    <lineage>
        <taxon>Bacteria</taxon>
        <taxon>Pseudomonadati</taxon>
        <taxon>Pseudomonadota</taxon>
        <taxon>Gammaproteobacteria</taxon>
        <taxon>Enterobacterales</taxon>
        <taxon>Erwiniaceae</taxon>
        <taxon>Pantoea</taxon>
    </lineage>
</organism>
<dbReference type="AlphaFoldDB" id="A0A6B9G363"/>
<evidence type="ECO:0000313" key="1">
    <source>
        <dbReference type="EMBL" id="QGY31312.1"/>
    </source>
</evidence>
<protein>
    <submittedName>
        <fullName evidence="1">Uncharacterized protein</fullName>
    </submittedName>
</protein>
<accession>A0A6B9G363</accession>